<dbReference type="InterPro" id="IPR050640">
    <property type="entry name" value="Bact_2-comp_sensor_kinase"/>
</dbReference>
<dbReference type="SUPFAM" id="SSF55874">
    <property type="entry name" value="ATPase domain of HSP90 chaperone/DNA topoisomerase II/histidine kinase"/>
    <property type="match status" value="1"/>
</dbReference>
<name>A0AA36HIG1_CYLNA</name>
<dbReference type="GO" id="GO:0000155">
    <property type="term" value="F:phosphorelay sensor kinase activity"/>
    <property type="evidence" value="ECO:0007669"/>
    <property type="project" value="InterPro"/>
</dbReference>
<sequence length="577" mass="63140">MDMPDSSSSVRFWLLNALVWALYAVAGLGLRHAYLADAGSAGVLITVGLAVSLFGCSGGIRALALRAGWWSRGTAGLLLRLAVSVALGAALAQALVNMALHTALALGWVDAGRQVADFSPKALLLYWYTTAVMLALWTALWAGLHSLRRIRGAELARLRAEAERSALERDALRARLNPHFMFNALNNLRALILEDPERARDMVTRLSRTLRQALAHNRSEQVTLAEELAVVDDYLAIEAIHFEQRLQVRQQIDADATQAQLPAMALQLLVENAIKHGIASRPGGGEVQIRATLDNDVLRLQVDNPLGSAIEPTHGHGVGLAYLRAQLGPAGDSAMSGVLRVLIVDDARLARQELRTLLSALPWVQCVGEADDVPAAREAIATLAPDLVLLDVQMPSGSGFDVLEGLESVPAVVFVTAFDGYAVRAFQANALDYLVKPVEAPRLLEALQRARQREVETTEAPALRGTLGAHDQVFVREGERCWFVAVSEIRRLVVDGNYTRLWFRDQNALLTRSLSALEARLPQELFFRANRNTLVNLRRIRAVTPSIGDGYDLALDDGSEVEVSRRQARELRERMAL</sequence>
<feature type="transmembrane region" description="Helical" evidence="2">
    <location>
        <begin position="12"/>
        <end position="30"/>
    </location>
</feature>
<dbReference type="InterPro" id="IPR010559">
    <property type="entry name" value="Sig_transdc_His_kin_internal"/>
</dbReference>
<dbReference type="Gene3D" id="3.30.565.10">
    <property type="entry name" value="Histidine kinase-like ATPase, C-terminal domain"/>
    <property type="match status" value="1"/>
</dbReference>
<evidence type="ECO:0000259" key="4">
    <source>
        <dbReference type="PROSITE" id="PS50930"/>
    </source>
</evidence>
<dbReference type="PANTHER" id="PTHR34220">
    <property type="entry name" value="SENSOR HISTIDINE KINASE YPDA"/>
    <property type="match status" value="1"/>
</dbReference>
<dbReference type="Proteomes" id="UP001176961">
    <property type="component" value="Unassembled WGS sequence"/>
</dbReference>
<dbReference type="PROSITE" id="PS50930">
    <property type="entry name" value="HTH_LYTTR"/>
    <property type="match status" value="1"/>
</dbReference>
<dbReference type="Pfam" id="PF04397">
    <property type="entry name" value="LytTR"/>
    <property type="match status" value="1"/>
</dbReference>
<dbReference type="SMART" id="SM00850">
    <property type="entry name" value="LytTR"/>
    <property type="match status" value="1"/>
</dbReference>
<evidence type="ECO:0000313" key="5">
    <source>
        <dbReference type="EMBL" id="CAJ0610634.1"/>
    </source>
</evidence>
<dbReference type="GO" id="GO:0003677">
    <property type="term" value="F:DNA binding"/>
    <property type="evidence" value="ECO:0007669"/>
    <property type="project" value="InterPro"/>
</dbReference>
<feature type="transmembrane region" description="Helical" evidence="2">
    <location>
        <begin position="42"/>
        <end position="65"/>
    </location>
</feature>
<dbReference type="Pfam" id="PF00072">
    <property type="entry name" value="Response_reg"/>
    <property type="match status" value="1"/>
</dbReference>
<dbReference type="InterPro" id="IPR007492">
    <property type="entry name" value="LytTR_DNA-bd_dom"/>
</dbReference>
<accession>A0AA36HIG1</accession>
<dbReference type="SMART" id="SM00448">
    <property type="entry name" value="REC"/>
    <property type="match status" value="1"/>
</dbReference>
<feature type="domain" description="HTH LytTR-type" evidence="4">
    <location>
        <begin position="484"/>
        <end position="577"/>
    </location>
</feature>
<dbReference type="InterPro" id="IPR036890">
    <property type="entry name" value="HATPase_C_sf"/>
</dbReference>
<keyword evidence="6" id="KW-1185">Reference proteome</keyword>
<keyword evidence="2" id="KW-1133">Transmembrane helix</keyword>
<dbReference type="InterPro" id="IPR001789">
    <property type="entry name" value="Sig_transdc_resp-reg_receiver"/>
</dbReference>
<comment type="caution">
    <text evidence="5">The sequence shown here is derived from an EMBL/GenBank/DDBJ whole genome shotgun (WGS) entry which is preliminary data.</text>
</comment>
<feature type="domain" description="Response regulatory" evidence="3">
    <location>
        <begin position="340"/>
        <end position="451"/>
    </location>
</feature>
<evidence type="ECO:0000313" key="6">
    <source>
        <dbReference type="Proteomes" id="UP001176961"/>
    </source>
</evidence>
<protein>
    <submittedName>
        <fullName evidence="5">Uncharacterized protein</fullName>
    </submittedName>
</protein>
<dbReference type="EMBL" id="CATQJL010000341">
    <property type="protein sequence ID" value="CAJ0610634.1"/>
    <property type="molecule type" value="Genomic_DNA"/>
</dbReference>
<dbReference type="AlphaFoldDB" id="A0AA36HIG1"/>
<feature type="modified residue" description="4-aspartylphosphate" evidence="1">
    <location>
        <position position="391"/>
    </location>
</feature>
<keyword evidence="2" id="KW-0812">Transmembrane</keyword>
<feature type="transmembrane region" description="Helical" evidence="2">
    <location>
        <begin position="77"/>
        <end position="104"/>
    </location>
</feature>
<evidence type="ECO:0000259" key="3">
    <source>
        <dbReference type="PROSITE" id="PS50110"/>
    </source>
</evidence>
<keyword evidence="2" id="KW-0472">Membrane</keyword>
<dbReference type="Gene3D" id="2.40.50.1020">
    <property type="entry name" value="LytTr DNA-binding domain"/>
    <property type="match status" value="1"/>
</dbReference>
<dbReference type="Pfam" id="PF06580">
    <property type="entry name" value="His_kinase"/>
    <property type="match status" value="1"/>
</dbReference>
<feature type="transmembrane region" description="Helical" evidence="2">
    <location>
        <begin position="124"/>
        <end position="144"/>
    </location>
</feature>
<organism evidence="5 6">
    <name type="scientific">Cylicocyclus nassatus</name>
    <name type="common">Nematode worm</name>
    <dbReference type="NCBI Taxonomy" id="53992"/>
    <lineage>
        <taxon>Eukaryota</taxon>
        <taxon>Metazoa</taxon>
        <taxon>Ecdysozoa</taxon>
        <taxon>Nematoda</taxon>
        <taxon>Chromadorea</taxon>
        <taxon>Rhabditida</taxon>
        <taxon>Rhabditina</taxon>
        <taxon>Rhabditomorpha</taxon>
        <taxon>Strongyloidea</taxon>
        <taxon>Strongylidae</taxon>
        <taxon>Cylicocyclus</taxon>
    </lineage>
</organism>
<dbReference type="PROSITE" id="PS50110">
    <property type="entry name" value="RESPONSE_REGULATORY"/>
    <property type="match status" value="1"/>
</dbReference>
<dbReference type="InterPro" id="IPR011006">
    <property type="entry name" value="CheY-like_superfamily"/>
</dbReference>
<dbReference type="GO" id="GO:0016020">
    <property type="term" value="C:membrane"/>
    <property type="evidence" value="ECO:0007669"/>
    <property type="project" value="InterPro"/>
</dbReference>
<proteinExistence type="predicted"/>
<keyword evidence="1" id="KW-0597">Phosphoprotein</keyword>
<reference evidence="5" key="1">
    <citation type="submission" date="2023-07" db="EMBL/GenBank/DDBJ databases">
        <authorList>
            <consortium name="CYATHOMIX"/>
        </authorList>
    </citation>
    <scope>NUCLEOTIDE SEQUENCE</scope>
    <source>
        <strain evidence="5">N/A</strain>
    </source>
</reference>
<gene>
    <name evidence="5" type="ORF">CYNAS_LOCUS22617</name>
</gene>
<dbReference type="Gene3D" id="3.40.50.2300">
    <property type="match status" value="1"/>
</dbReference>
<evidence type="ECO:0000256" key="2">
    <source>
        <dbReference type="SAM" id="Phobius"/>
    </source>
</evidence>
<evidence type="ECO:0000256" key="1">
    <source>
        <dbReference type="PROSITE-ProRule" id="PRU00169"/>
    </source>
</evidence>
<dbReference type="PANTHER" id="PTHR34220:SF7">
    <property type="entry name" value="SENSOR HISTIDINE KINASE YPDA"/>
    <property type="match status" value="1"/>
</dbReference>
<dbReference type="SUPFAM" id="SSF52172">
    <property type="entry name" value="CheY-like"/>
    <property type="match status" value="1"/>
</dbReference>